<feature type="chain" id="PRO_5035876443" description="Transmembrane protein" evidence="2">
    <location>
        <begin position="24"/>
        <end position="1277"/>
    </location>
</feature>
<keyword evidence="1" id="KW-0812">Transmembrane</keyword>
<comment type="caution">
    <text evidence="3">The sequence shown here is derived from an EMBL/GenBank/DDBJ whole genome shotgun (WGS) entry which is preliminary data.</text>
</comment>
<keyword evidence="2" id="KW-0732">Signal</keyword>
<dbReference type="OrthoDB" id="308700at2759"/>
<dbReference type="AlphaFoldDB" id="A0A8S1RAE2"/>
<protein>
    <recommendedName>
        <fullName evidence="5">Transmembrane protein</fullName>
    </recommendedName>
</protein>
<evidence type="ECO:0000313" key="4">
    <source>
        <dbReference type="Proteomes" id="UP000692954"/>
    </source>
</evidence>
<keyword evidence="1" id="KW-1133">Transmembrane helix</keyword>
<keyword evidence="1" id="KW-0472">Membrane</keyword>
<feature type="signal peptide" evidence="2">
    <location>
        <begin position="1"/>
        <end position="23"/>
    </location>
</feature>
<dbReference type="Proteomes" id="UP000692954">
    <property type="component" value="Unassembled WGS sequence"/>
</dbReference>
<accession>A0A8S1RAE2</accession>
<proteinExistence type="predicted"/>
<keyword evidence="4" id="KW-1185">Reference proteome</keyword>
<organism evidence="3 4">
    <name type="scientific">Paramecium sonneborni</name>
    <dbReference type="NCBI Taxonomy" id="65129"/>
    <lineage>
        <taxon>Eukaryota</taxon>
        <taxon>Sar</taxon>
        <taxon>Alveolata</taxon>
        <taxon>Ciliophora</taxon>
        <taxon>Intramacronucleata</taxon>
        <taxon>Oligohymenophorea</taxon>
        <taxon>Peniculida</taxon>
        <taxon>Parameciidae</taxon>
        <taxon>Paramecium</taxon>
    </lineage>
</organism>
<evidence type="ECO:0008006" key="5">
    <source>
        <dbReference type="Google" id="ProtNLM"/>
    </source>
</evidence>
<dbReference type="EMBL" id="CAJJDN010000154">
    <property type="protein sequence ID" value="CAD8124818.1"/>
    <property type="molecule type" value="Genomic_DNA"/>
</dbReference>
<sequence length="1277" mass="153425">MNFQFLVSAFFFDILFFNTKIYSQTEYYYQNETKFTFQQTYFVPFEQNLVDSNETQFNIELIHEIKVENQSTFIISEKQKLFYFQQITPENDNMIMVIDNSNLICLYLIKNYLLNQKLIITPHFCNNTLPYSSCNKIFQVNKEIFISNCQLNNNQIVISIINLNGQVFDEIKFDVELNCNIEFTYGYSYIFVYELNCLSDKIYQIEIDEKQFLLKSFQKLELNNITNSFQGQLVQTNICNKERIFFIYEKLILNYNLLLGKFNIHLYNANSIILNVFQICKGRQLIFDIETNSQQLRLDQDILNIRNQQFLNSMLIQKILVLHYNDSIVAMINDQLNQQIKIILPEIVPLAELGYFFGKCNSELRLFQIKPPKFYLQFNNSQEVLFLKFLNDASLYQFDLEYQKIEILSYNQSKLILKQQELIIYTKNNIDEICFEQSKITKSLPINLEAIKYNQRNYQITLSNIYDTCILKFENNSEIIYFGIQNNQTIIILLFRQENKIKIVFCQKKELIIQKSIKINTNIMIDYFILKVHNVLCIFYEQSIQIITLDTSFQTQIIEIKEHKILQVAKYFSQIKILFDNCKKTIFIYDQEQVYFNQISYPYPFDCTQTLQFIDDQLFFSQNEIFYSSQPNQRYILQEKIIQVIVDVRTNQYILVLEEGNEIIFKVFQIYKKEFIFVYKIPTYNFKCLPSSTIKFEYPYLMITAENSNKSFLLFYNLQNDAINALIYVTEIDQSQQFFQILDSVKDYAVYFKDDQFHIHKLNQICFNYSTQLQNNLFTNEKIELVISTFIHNLSTIINCQILRLHNDYSLNSFNEKVIYIFDENAFDWDKISGNIIKYEIQPIQDFLIKLPLNITQENFICYYYQSNFCIDYGNKFELLSFNIKDDLPFNSLEVDIKEILFNQESLIYTIFFTYQMKYKLQYFILQLEQIQLNKYKIIKKEIMQSVIPLSYVASIEQIKIINEIYLFQIYGYYHLLFHKNFCEIKGLFGKTSNEYYLIDGAYLSKSTYVFLYWKENNILASFIAFNNIEMVSELECNYDVIQNYEIDISQIFDRIFIESFETSIQKIDIFHLERIGDLYFLKFHMIFRNYFSLIFEISFDYFKHDKFKIQQYRFLRYEKNAFFLDLIYQDTDFVLLQFQLDLQRFINVYDIQGKLKNKDYLDSIQRIESQDFQKIEKYNATHFVIYGKRFEKIYLMTLNKLKIECQGLCNEPANLTLSNEVSSIILEIKLENKIVFTFKQRVILANILFIIIYIKFGKRLKRSQMQNRFNKISGNQ</sequence>
<feature type="transmembrane region" description="Helical" evidence="1">
    <location>
        <begin position="1239"/>
        <end position="1257"/>
    </location>
</feature>
<evidence type="ECO:0000313" key="3">
    <source>
        <dbReference type="EMBL" id="CAD8124818.1"/>
    </source>
</evidence>
<reference evidence="3" key="1">
    <citation type="submission" date="2021-01" db="EMBL/GenBank/DDBJ databases">
        <authorList>
            <consortium name="Genoscope - CEA"/>
            <person name="William W."/>
        </authorList>
    </citation>
    <scope>NUCLEOTIDE SEQUENCE</scope>
</reference>
<evidence type="ECO:0000256" key="2">
    <source>
        <dbReference type="SAM" id="SignalP"/>
    </source>
</evidence>
<gene>
    <name evidence="3" type="ORF">PSON_ATCC_30995.1.T1540029</name>
</gene>
<name>A0A8S1RAE2_9CILI</name>
<evidence type="ECO:0000256" key="1">
    <source>
        <dbReference type="SAM" id="Phobius"/>
    </source>
</evidence>